<evidence type="ECO:0000313" key="1">
    <source>
        <dbReference type="EMBL" id="KAJ8923510.1"/>
    </source>
</evidence>
<reference evidence="1 2" key="1">
    <citation type="journal article" date="2023" name="Insect Mol. Biol.">
        <title>Genome sequencing provides insights into the evolution of gene families encoding plant cell wall-degrading enzymes in longhorned beetles.</title>
        <authorList>
            <person name="Shin N.R."/>
            <person name="Okamura Y."/>
            <person name="Kirsch R."/>
            <person name="Pauchet Y."/>
        </authorList>
    </citation>
    <scope>NUCLEOTIDE SEQUENCE [LARGE SCALE GENOMIC DNA]</scope>
    <source>
        <strain evidence="1">EAD_L_NR</strain>
    </source>
</reference>
<evidence type="ECO:0000313" key="2">
    <source>
        <dbReference type="Proteomes" id="UP001159042"/>
    </source>
</evidence>
<accession>A0AAV8WBX2</accession>
<proteinExistence type="predicted"/>
<keyword evidence="2" id="KW-1185">Reference proteome</keyword>
<gene>
    <name evidence="1" type="ORF">NQ315_010088</name>
</gene>
<dbReference type="EMBL" id="JANEYG010000004">
    <property type="protein sequence ID" value="KAJ8923510.1"/>
    <property type="molecule type" value="Genomic_DNA"/>
</dbReference>
<protein>
    <submittedName>
        <fullName evidence="1">Uncharacterized protein</fullName>
    </submittedName>
</protein>
<comment type="caution">
    <text evidence="1">The sequence shown here is derived from an EMBL/GenBank/DDBJ whole genome shotgun (WGS) entry which is preliminary data.</text>
</comment>
<sequence>MRCGKDTLFCVSKNIVIIYGAQLQITSFKNVDNTFPHQIWGCCLNRNELRLGGKEMEHFKRQYHLHCHVHYN</sequence>
<dbReference type="Proteomes" id="UP001159042">
    <property type="component" value="Unassembled WGS sequence"/>
</dbReference>
<name>A0AAV8WBX2_9CUCU</name>
<feature type="non-terminal residue" evidence="1">
    <location>
        <position position="72"/>
    </location>
</feature>
<dbReference type="AlphaFoldDB" id="A0AAV8WBX2"/>
<organism evidence="1 2">
    <name type="scientific">Exocentrus adspersus</name>
    <dbReference type="NCBI Taxonomy" id="1586481"/>
    <lineage>
        <taxon>Eukaryota</taxon>
        <taxon>Metazoa</taxon>
        <taxon>Ecdysozoa</taxon>
        <taxon>Arthropoda</taxon>
        <taxon>Hexapoda</taxon>
        <taxon>Insecta</taxon>
        <taxon>Pterygota</taxon>
        <taxon>Neoptera</taxon>
        <taxon>Endopterygota</taxon>
        <taxon>Coleoptera</taxon>
        <taxon>Polyphaga</taxon>
        <taxon>Cucujiformia</taxon>
        <taxon>Chrysomeloidea</taxon>
        <taxon>Cerambycidae</taxon>
        <taxon>Lamiinae</taxon>
        <taxon>Acanthocinini</taxon>
        <taxon>Exocentrus</taxon>
    </lineage>
</organism>